<dbReference type="PANTHER" id="PTHR37984">
    <property type="entry name" value="PROTEIN CBG26694"/>
    <property type="match status" value="1"/>
</dbReference>
<dbReference type="InterPro" id="IPR056924">
    <property type="entry name" value="SH3_Tf2-1"/>
</dbReference>
<dbReference type="InterPro" id="IPR036397">
    <property type="entry name" value="RNaseH_sf"/>
</dbReference>
<sequence length="807" mass="91162">MVPANSMMLSIATTQTSVAAPKTMRIPVVVQGRELLFLIDSGSSTCFIDSQVAAELNGVQKAPISLKVKVAGGELLDCSEQVTDMKWSTHGCEFVDSFRVLDLRSYDGIVGLDWLAKHSPMLTHWEEQWIAIVYAGTWTVLYGGGDNQQANAVVELQFVHDNIQPEQELFNEDIQSLLDQFEKVFAEPTGLPPRRQYDHQIPLIPGARPVSVRPYRVVPELKTEIEKQVAELLRQGIITHSTSPFSSPVLLVRKDGNAWRLVVDFRWLNALTMKGKYPLPVIDELLDELAGSQWFSKLDLPTYEQHLEHIKTVLEILAKEQWQVKRSKCSFSQRKTALITAPVLALPDFTKPFTVETDACDVGIGAVLSQQNHPVAFVSRPLGPRNRGLSVYEKEYLAILLAVEQWRPYLQLGEFVIRTDHKSLTHLTDQRLHTDWQKKALTKLMGLQYTVAYKKGILNGAADALSRKPVDSSEVFTVSVIKPVWVESVEQSYEGDAHVQSIIQKLAIDPKSEQHYTFKSGLLSANPQNWSRWLSLCEHWYNTNWHASLGKSPFEVLYGRQPRYFGISASDSISPLDVQLWLKERELVMDSVRQHLLRMQQRMKNQADKHRTERVFSVGDMVFLKLQPYVQSSVERRASHKLAFKFFGPYSVVERIGAVTYKLQLPPGSRIHPVFHVSQLKPCLGPGQQVLPHLPLPNATMQVPVRELRRRVRQKGHRTIVQVLIQWSGASEDMATWEDLESLKQKFPRAPAWGQAGNQAGEDVSDQGHGGTASSPGPEESQELGRGPQPKRRQVKPARYVDPAWTS</sequence>
<keyword evidence="4" id="KW-0378">Hydrolase</keyword>
<evidence type="ECO:0000259" key="8">
    <source>
        <dbReference type="Pfam" id="PF24626"/>
    </source>
</evidence>
<evidence type="ECO:0008006" key="11">
    <source>
        <dbReference type="Google" id="ProtNLM"/>
    </source>
</evidence>
<dbReference type="SUPFAM" id="SSF56672">
    <property type="entry name" value="DNA/RNA polymerases"/>
    <property type="match status" value="1"/>
</dbReference>
<proteinExistence type="predicted"/>
<dbReference type="GO" id="GO:0016779">
    <property type="term" value="F:nucleotidyltransferase activity"/>
    <property type="evidence" value="ECO:0007669"/>
    <property type="project" value="UniProtKB-KW"/>
</dbReference>
<dbReference type="InterPro" id="IPR016197">
    <property type="entry name" value="Chromo-like_dom_sf"/>
</dbReference>
<evidence type="ECO:0000256" key="5">
    <source>
        <dbReference type="ARBA" id="ARBA00023268"/>
    </source>
</evidence>
<comment type="caution">
    <text evidence="9">The sequence shown here is derived from an EMBL/GenBank/DDBJ whole genome shotgun (WGS) entry which is preliminary data.</text>
</comment>
<dbReference type="CDD" id="cd09274">
    <property type="entry name" value="RNase_HI_RT_Ty3"/>
    <property type="match status" value="1"/>
</dbReference>
<dbReference type="Gene3D" id="2.40.70.10">
    <property type="entry name" value="Acid Proteases"/>
    <property type="match status" value="1"/>
</dbReference>
<dbReference type="GO" id="GO:0004519">
    <property type="term" value="F:endonuclease activity"/>
    <property type="evidence" value="ECO:0007669"/>
    <property type="project" value="UniProtKB-KW"/>
</dbReference>
<evidence type="ECO:0000256" key="2">
    <source>
        <dbReference type="ARBA" id="ARBA00022695"/>
    </source>
</evidence>
<evidence type="ECO:0000313" key="9">
    <source>
        <dbReference type="EMBL" id="KAK1695873.1"/>
    </source>
</evidence>
<reference evidence="9" key="1">
    <citation type="submission" date="2023-07" db="EMBL/GenBank/DDBJ databases">
        <title>A chromosome-level genome assembly of Lolium multiflorum.</title>
        <authorList>
            <person name="Chen Y."/>
            <person name="Copetti D."/>
            <person name="Kolliker R."/>
            <person name="Studer B."/>
        </authorList>
    </citation>
    <scope>NUCLEOTIDE SEQUENCE</scope>
    <source>
        <strain evidence="9">02402/16</strain>
        <tissue evidence="9">Leaf</tissue>
    </source>
</reference>
<evidence type="ECO:0000256" key="6">
    <source>
        <dbReference type="SAM" id="MobiDB-lite"/>
    </source>
</evidence>
<dbReference type="CDD" id="cd00303">
    <property type="entry name" value="retropepsin_like"/>
    <property type="match status" value="1"/>
</dbReference>
<dbReference type="Pfam" id="PF24626">
    <property type="entry name" value="SH3_Tf2-1"/>
    <property type="match status" value="1"/>
</dbReference>
<accession>A0AAD8U0V0</accession>
<dbReference type="SUPFAM" id="SSF53098">
    <property type="entry name" value="Ribonuclease H-like"/>
    <property type="match status" value="1"/>
</dbReference>
<keyword evidence="4" id="KW-0255">Endonuclease</keyword>
<dbReference type="InterPro" id="IPR050951">
    <property type="entry name" value="Retrovirus_Pol_polyprotein"/>
</dbReference>
<dbReference type="CDD" id="cd01647">
    <property type="entry name" value="RT_LTR"/>
    <property type="match status" value="1"/>
</dbReference>
<dbReference type="InterPro" id="IPR041577">
    <property type="entry name" value="RT_RNaseH_2"/>
</dbReference>
<dbReference type="GO" id="GO:0003676">
    <property type="term" value="F:nucleic acid binding"/>
    <property type="evidence" value="ECO:0007669"/>
    <property type="project" value="InterPro"/>
</dbReference>
<dbReference type="SUPFAM" id="SSF50630">
    <property type="entry name" value="Acid proteases"/>
    <property type="match status" value="1"/>
</dbReference>
<feature type="region of interest" description="Disordered" evidence="6">
    <location>
        <begin position="750"/>
        <end position="807"/>
    </location>
</feature>
<dbReference type="Gene3D" id="3.10.20.370">
    <property type="match status" value="1"/>
</dbReference>
<protein>
    <recommendedName>
        <fullName evidence="11">Chromo domain-containing protein</fullName>
    </recommendedName>
</protein>
<dbReference type="AlphaFoldDB" id="A0AAD8U0V0"/>
<keyword evidence="5" id="KW-0511">Multifunctional enzyme</keyword>
<evidence type="ECO:0000256" key="3">
    <source>
        <dbReference type="ARBA" id="ARBA00022722"/>
    </source>
</evidence>
<dbReference type="InterPro" id="IPR043502">
    <property type="entry name" value="DNA/RNA_pol_sf"/>
</dbReference>
<evidence type="ECO:0000313" key="10">
    <source>
        <dbReference type="Proteomes" id="UP001231189"/>
    </source>
</evidence>
<dbReference type="Proteomes" id="UP001231189">
    <property type="component" value="Unassembled WGS sequence"/>
</dbReference>
<keyword evidence="10" id="KW-1185">Reference proteome</keyword>
<evidence type="ECO:0000259" key="7">
    <source>
        <dbReference type="Pfam" id="PF17919"/>
    </source>
</evidence>
<dbReference type="Pfam" id="PF08284">
    <property type="entry name" value="RVP_2"/>
    <property type="match status" value="1"/>
</dbReference>
<dbReference type="InterPro" id="IPR043128">
    <property type="entry name" value="Rev_trsase/Diguanyl_cyclase"/>
</dbReference>
<dbReference type="EMBL" id="JAUUTY010000001">
    <property type="protein sequence ID" value="KAK1695873.1"/>
    <property type="molecule type" value="Genomic_DNA"/>
</dbReference>
<dbReference type="Gene3D" id="3.30.420.10">
    <property type="entry name" value="Ribonuclease H-like superfamily/Ribonuclease H"/>
    <property type="match status" value="1"/>
</dbReference>
<organism evidence="9 10">
    <name type="scientific">Lolium multiflorum</name>
    <name type="common">Italian ryegrass</name>
    <name type="synonym">Lolium perenne subsp. multiflorum</name>
    <dbReference type="NCBI Taxonomy" id="4521"/>
    <lineage>
        <taxon>Eukaryota</taxon>
        <taxon>Viridiplantae</taxon>
        <taxon>Streptophyta</taxon>
        <taxon>Embryophyta</taxon>
        <taxon>Tracheophyta</taxon>
        <taxon>Spermatophyta</taxon>
        <taxon>Magnoliopsida</taxon>
        <taxon>Liliopsida</taxon>
        <taxon>Poales</taxon>
        <taxon>Poaceae</taxon>
        <taxon>BOP clade</taxon>
        <taxon>Pooideae</taxon>
        <taxon>Poodae</taxon>
        <taxon>Poeae</taxon>
        <taxon>Poeae Chloroplast Group 2 (Poeae type)</taxon>
        <taxon>Loliodinae</taxon>
        <taxon>Loliinae</taxon>
        <taxon>Lolium</taxon>
    </lineage>
</organism>
<evidence type="ECO:0000256" key="4">
    <source>
        <dbReference type="ARBA" id="ARBA00022759"/>
    </source>
</evidence>
<dbReference type="Gene3D" id="3.30.70.270">
    <property type="match status" value="2"/>
</dbReference>
<dbReference type="PANTHER" id="PTHR37984:SF5">
    <property type="entry name" value="PROTEIN NYNRIN-LIKE"/>
    <property type="match status" value="1"/>
</dbReference>
<dbReference type="InterPro" id="IPR012337">
    <property type="entry name" value="RNaseH-like_sf"/>
</dbReference>
<name>A0AAD8U0V0_LOLMU</name>
<feature type="domain" description="Reverse transcriptase/retrotransposon-derived protein RNase H-like" evidence="7">
    <location>
        <begin position="328"/>
        <end position="417"/>
    </location>
</feature>
<keyword evidence="3" id="KW-0540">Nuclease</keyword>
<keyword evidence="1" id="KW-0808">Transferase</keyword>
<dbReference type="InterPro" id="IPR021109">
    <property type="entry name" value="Peptidase_aspartic_dom_sf"/>
</dbReference>
<dbReference type="SUPFAM" id="SSF54160">
    <property type="entry name" value="Chromo domain-like"/>
    <property type="match status" value="1"/>
</dbReference>
<dbReference type="Pfam" id="PF17919">
    <property type="entry name" value="RT_RNaseH_2"/>
    <property type="match status" value="1"/>
</dbReference>
<dbReference type="Gene3D" id="3.10.10.10">
    <property type="entry name" value="HIV Type 1 Reverse Transcriptase, subunit A, domain 1"/>
    <property type="match status" value="1"/>
</dbReference>
<evidence type="ECO:0000256" key="1">
    <source>
        <dbReference type="ARBA" id="ARBA00022679"/>
    </source>
</evidence>
<feature type="domain" description="Tf2-1-like SH3-like" evidence="8">
    <location>
        <begin position="619"/>
        <end position="683"/>
    </location>
</feature>
<keyword evidence="2" id="KW-0548">Nucleotidyltransferase</keyword>
<gene>
    <name evidence="9" type="ORF">QYE76_012570</name>
</gene>